<sequence length="83" mass="8361">MTFRRILALAVCAIAAPLASRAQSCPPGYTFTSTPTGFTCTLNPPSAPEIGASSSIGGVAVLLGGALMLRGRKRKVAVAEVAA</sequence>
<keyword evidence="3" id="KW-1185">Reference proteome</keyword>
<dbReference type="EMBL" id="JBJYXY010000001">
    <property type="protein sequence ID" value="MFN2975645.1"/>
    <property type="molecule type" value="Genomic_DNA"/>
</dbReference>
<reference evidence="2 3" key="1">
    <citation type="submission" date="2024-12" db="EMBL/GenBank/DDBJ databases">
        <authorList>
            <person name="Lee Y."/>
        </authorList>
    </citation>
    <scope>NUCLEOTIDE SEQUENCE [LARGE SCALE GENOMIC DNA]</scope>
    <source>
        <strain evidence="2 3">03SUJ4</strain>
    </source>
</reference>
<organism evidence="2 3">
    <name type="scientific">Terriglobus aquaticus</name>
    <dbReference type="NCBI Taxonomy" id="940139"/>
    <lineage>
        <taxon>Bacteria</taxon>
        <taxon>Pseudomonadati</taxon>
        <taxon>Acidobacteriota</taxon>
        <taxon>Terriglobia</taxon>
        <taxon>Terriglobales</taxon>
        <taxon>Acidobacteriaceae</taxon>
        <taxon>Terriglobus</taxon>
    </lineage>
</organism>
<protein>
    <recommendedName>
        <fullName evidence="4">VPDSG-CTERM protein sorting domain-containing protein</fullName>
    </recommendedName>
</protein>
<evidence type="ECO:0000256" key="1">
    <source>
        <dbReference type="SAM" id="SignalP"/>
    </source>
</evidence>
<dbReference type="Proteomes" id="UP001634747">
    <property type="component" value="Unassembled WGS sequence"/>
</dbReference>
<name>A0ABW9KM29_9BACT</name>
<gene>
    <name evidence="2" type="ORF">ACK2TP_07705</name>
</gene>
<evidence type="ECO:0000313" key="2">
    <source>
        <dbReference type="EMBL" id="MFN2975645.1"/>
    </source>
</evidence>
<accession>A0ABW9KM29</accession>
<feature type="signal peptide" evidence="1">
    <location>
        <begin position="1"/>
        <end position="22"/>
    </location>
</feature>
<dbReference type="RefSeq" id="WP_263412835.1">
    <property type="nucleotide sequence ID" value="NZ_BAABBH010000001.1"/>
</dbReference>
<evidence type="ECO:0008006" key="4">
    <source>
        <dbReference type="Google" id="ProtNLM"/>
    </source>
</evidence>
<evidence type="ECO:0000313" key="3">
    <source>
        <dbReference type="Proteomes" id="UP001634747"/>
    </source>
</evidence>
<comment type="caution">
    <text evidence="2">The sequence shown here is derived from an EMBL/GenBank/DDBJ whole genome shotgun (WGS) entry which is preliminary data.</text>
</comment>
<keyword evidence="1" id="KW-0732">Signal</keyword>
<proteinExistence type="predicted"/>
<feature type="chain" id="PRO_5046402951" description="VPDSG-CTERM protein sorting domain-containing protein" evidence="1">
    <location>
        <begin position="23"/>
        <end position="83"/>
    </location>
</feature>